<dbReference type="KEGG" id="bvv:BHK69_00645"/>
<dbReference type="Proteomes" id="UP000094969">
    <property type="component" value="Chromosome"/>
</dbReference>
<protein>
    <submittedName>
        <fullName evidence="2">Uncharacterized protein</fullName>
    </submittedName>
</protein>
<gene>
    <name evidence="2" type="ORF">BHK69_00645</name>
</gene>
<reference evidence="2 3" key="1">
    <citation type="journal article" date="2015" name="Antonie Van Leeuwenhoek">
        <title>Bosea vaviloviae sp. nov., a new species of slow-growing rhizobia isolated from nodules of the relict species Vavilovia formosa (Stev.) Fed.</title>
        <authorList>
            <person name="Safronova V.I."/>
            <person name="Kuznetsova I.G."/>
            <person name="Sazanova A.L."/>
            <person name="Kimeklis A.K."/>
            <person name="Belimov A.A."/>
            <person name="Andronov E.E."/>
            <person name="Pinaev A.G."/>
            <person name="Chizhevskaya E.P."/>
            <person name="Pukhaev A.R."/>
            <person name="Popov K.P."/>
            <person name="Willems A."/>
            <person name="Tikhonovich I.A."/>
        </authorList>
    </citation>
    <scope>NUCLEOTIDE SEQUENCE [LARGE SCALE GENOMIC DNA]</scope>
    <source>
        <strain evidence="2 3">Vaf18</strain>
    </source>
</reference>
<keyword evidence="3" id="KW-1185">Reference proteome</keyword>
<sequence length="60" mass="6670">MTRDDDQGGFDDAQPQPQDPGDDPMVAEAMELVKLFRALPPIKRKLVTDFARVLAEEAGR</sequence>
<evidence type="ECO:0000313" key="2">
    <source>
        <dbReference type="EMBL" id="AOO79200.1"/>
    </source>
</evidence>
<accession>A0A1D7TVR0</accession>
<name>A0A1D7TVR0_9HYPH</name>
<evidence type="ECO:0000313" key="3">
    <source>
        <dbReference type="Proteomes" id="UP000094969"/>
    </source>
</evidence>
<feature type="region of interest" description="Disordered" evidence="1">
    <location>
        <begin position="1"/>
        <end position="25"/>
    </location>
</feature>
<proteinExistence type="predicted"/>
<dbReference type="EMBL" id="CP017147">
    <property type="protein sequence ID" value="AOO79200.1"/>
    <property type="molecule type" value="Genomic_DNA"/>
</dbReference>
<dbReference type="STRING" id="1526658.BHK69_00645"/>
<dbReference type="AlphaFoldDB" id="A0A1D7TVR0"/>
<dbReference type="RefSeq" id="WP_069688425.1">
    <property type="nucleotide sequence ID" value="NZ_CP017147.1"/>
</dbReference>
<organism evidence="2 3">
    <name type="scientific">Bosea vaviloviae</name>
    <dbReference type="NCBI Taxonomy" id="1526658"/>
    <lineage>
        <taxon>Bacteria</taxon>
        <taxon>Pseudomonadati</taxon>
        <taxon>Pseudomonadota</taxon>
        <taxon>Alphaproteobacteria</taxon>
        <taxon>Hyphomicrobiales</taxon>
        <taxon>Boseaceae</taxon>
        <taxon>Bosea</taxon>
    </lineage>
</organism>
<evidence type="ECO:0000256" key="1">
    <source>
        <dbReference type="SAM" id="MobiDB-lite"/>
    </source>
</evidence>